<evidence type="ECO:0000313" key="5">
    <source>
        <dbReference type="Proteomes" id="UP000237347"/>
    </source>
</evidence>
<dbReference type="InterPro" id="IPR040256">
    <property type="entry name" value="At4g02000-like"/>
</dbReference>
<reference evidence="4 5" key="2">
    <citation type="journal article" date="2018" name="Sci. Data">
        <title>The draft genome sequence of cork oak.</title>
        <authorList>
            <person name="Ramos A.M."/>
            <person name="Usie A."/>
            <person name="Barbosa P."/>
            <person name="Barros P.M."/>
            <person name="Capote T."/>
            <person name="Chaves I."/>
            <person name="Simoes F."/>
            <person name="Abreu I."/>
            <person name="Carrasquinho I."/>
            <person name="Faro C."/>
            <person name="Guimaraes J.B."/>
            <person name="Mendonca D."/>
            <person name="Nobrega F."/>
            <person name="Rodrigues L."/>
            <person name="Saibo N.J.M."/>
            <person name="Varela M.C."/>
            <person name="Egas C."/>
            <person name="Matos J."/>
            <person name="Miguel C.M."/>
            <person name="Oliveira M.M."/>
            <person name="Ricardo C.P."/>
            <person name="Goncalves S."/>
        </authorList>
    </citation>
    <scope>NUCLEOTIDE SEQUENCE [LARGE SCALE GENOMIC DNA]</scope>
    <source>
        <strain evidence="5">cv. HL8</strain>
        <strain evidence="4">HL8</strain>
    </source>
</reference>
<dbReference type="PANTHER" id="PTHR31286">
    <property type="entry name" value="GLYCINE-RICH CELL WALL STRUCTURAL PROTEIN 1.8-LIKE"/>
    <property type="match status" value="1"/>
</dbReference>
<reference evidence="4" key="1">
    <citation type="submission" date="2017-12" db="EMBL/GenBank/DDBJ databases">
        <authorList>
            <person name="Barbosa P."/>
            <person name="Usie A."/>
            <person name="Ramos A.M."/>
        </authorList>
    </citation>
    <scope>NUCLEOTIDE SEQUENCE</scope>
    <source>
        <strain evidence="4">HL8</strain>
        <tissue evidence="4">Leaves</tissue>
    </source>
</reference>
<evidence type="ECO:0000313" key="4">
    <source>
        <dbReference type="EMBL" id="KAK7834077.1"/>
    </source>
</evidence>
<evidence type="ECO:0000259" key="2">
    <source>
        <dbReference type="Pfam" id="PF14392"/>
    </source>
</evidence>
<dbReference type="AlphaFoldDB" id="A0AAW0K4N5"/>
<dbReference type="Pfam" id="PF14392">
    <property type="entry name" value="zf-CCHC_4"/>
    <property type="match status" value="1"/>
</dbReference>
<evidence type="ECO:0000313" key="3">
    <source>
        <dbReference type="EMBL" id="KAK7813762.1"/>
    </source>
</evidence>
<accession>A0AAW0K4N5</accession>
<feature type="domain" description="Zinc knuckle CX2CX4HX4C" evidence="2">
    <location>
        <begin position="175"/>
        <end position="223"/>
    </location>
</feature>
<dbReference type="EMBL" id="PKMF04001195">
    <property type="protein sequence ID" value="KAK7813762.1"/>
    <property type="molecule type" value="Genomic_DNA"/>
</dbReference>
<protein>
    <recommendedName>
        <fullName evidence="6">DUF4283 domain-containing protein</fullName>
    </recommendedName>
</protein>
<dbReference type="Proteomes" id="UP000237347">
    <property type="component" value="Unassembled WGS sequence"/>
</dbReference>
<evidence type="ECO:0000259" key="1">
    <source>
        <dbReference type="Pfam" id="PF14111"/>
    </source>
</evidence>
<proteinExistence type="predicted"/>
<dbReference type="Pfam" id="PF14111">
    <property type="entry name" value="DUF4283"/>
    <property type="match status" value="1"/>
</dbReference>
<sequence length="270" mass="31339">MAEELEELLEKLTFTEEEDIGIVLDSSSTRVAKEVGKCCVVMKILTQRCISLDALRKNMRMLWKPNKGVQIFKIDENLFLVEFRDRKDKKRVIEMCPWSYEKQLVLIHDFEGELTPKEIDIRWASFWIQIYNLPLKCKTKETGWAVGSSLGQVMDVDVPESRVQWCKCLQVQVRIDAIKRLVRGKKITIEGGKSRWVSFKFEKLPNFCCRCGLLNHALKDCNKGLKPSKEEGVNFLQYEAWMKGDPIRQGGYEMFKLGVRTDAEGSFEKI</sequence>
<organism evidence="4 5">
    <name type="scientific">Quercus suber</name>
    <name type="common">Cork oak</name>
    <dbReference type="NCBI Taxonomy" id="58331"/>
    <lineage>
        <taxon>Eukaryota</taxon>
        <taxon>Viridiplantae</taxon>
        <taxon>Streptophyta</taxon>
        <taxon>Embryophyta</taxon>
        <taxon>Tracheophyta</taxon>
        <taxon>Spermatophyta</taxon>
        <taxon>Magnoliopsida</taxon>
        <taxon>eudicotyledons</taxon>
        <taxon>Gunneridae</taxon>
        <taxon>Pentapetalae</taxon>
        <taxon>rosids</taxon>
        <taxon>fabids</taxon>
        <taxon>Fagales</taxon>
        <taxon>Fagaceae</taxon>
        <taxon>Quercus</taxon>
    </lineage>
</organism>
<evidence type="ECO:0008006" key="6">
    <source>
        <dbReference type="Google" id="ProtNLM"/>
    </source>
</evidence>
<comment type="caution">
    <text evidence="4">The sequence shown here is derived from an EMBL/GenBank/DDBJ whole genome shotgun (WGS) entry which is preliminary data.</text>
</comment>
<feature type="domain" description="DUF4283" evidence="1">
    <location>
        <begin position="34"/>
        <end position="116"/>
    </location>
</feature>
<name>A0AAW0K4N5_QUESU</name>
<gene>
    <name evidence="3" type="ORF">CFP56_004498</name>
    <name evidence="4" type="ORF">CFP56_025048</name>
</gene>
<dbReference type="EMBL" id="PKMF04000394">
    <property type="protein sequence ID" value="KAK7834077.1"/>
    <property type="molecule type" value="Genomic_DNA"/>
</dbReference>
<dbReference type="InterPro" id="IPR025558">
    <property type="entry name" value="DUF4283"/>
</dbReference>
<reference evidence="4" key="3">
    <citation type="submission" date="2023-07" db="EMBL/GenBank/DDBJ databases">
        <title>An improved reference 1 genome and first organelle genomes of Quercus suber.</title>
        <authorList>
            <consortium name="Genosuber Consortium"/>
            <person name="Usie A."/>
            <person name="Serra O."/>
            <person name="Barros P."/>
        </authorList>
    </citation>
    <scope>NUCLEOTIDE SEQUENCE</scope>
    <source>
        <strain evidence="4">HL8</strain>
        <tissue evidence="4">Leaves</tissue>
    </source>
</reference>
<dbReference type="InterPro" id="IPR025836">
    <property type="entry name" value="Zn_knuckle_CX2CX4HX4C"/>
</dbReference>
<keyword evidence="5" id="KW-1185">Reference proteome</keyword>
<dbReference type="PANTHER" id="PTHR31286:SF167">
    <property type="entry name" value="OS09G0268800 PROTEIN"/>
    <property type="match status" value="1"/>
</dbReference>